<dbReference type="InterPro" id="IPR035906">
    <property type="entry name" value="MetI-like_sf"/>
</dbReference>
<dbReference type="EMBL" id="WUUS01000009">
    <property type="protein sequence ID" value="MXR42441.1"/>
    <property type="molecule type" value="Genomic_DNA"/>
</dbReference>
<dbReference type="RefSeq" id="WP_159668733.1">
    <property type="nucleotide sequence ID" value="NZ_WUUS01000009.1"/>
</dbReference>
<keyword evidence="3" id="KW-1003">Cell membrane</keyword>
<keyword evidence="10" id="KW-1185">Reference proteome</keyword>
<evidence type="ECO:0000256" key="7">
    <source>
        <dbReference type="RuleBase" id="RU363032"/>
    </source>
</evidence>
<proteinExistence type="inferred from homology"/>
<dbReference type="InterPro" id="IPR050366">
    <property type="entry name" value="BP-dependent_transpt_permease"/>
</dbReference>
<dbReference type="GO" id="GO:0005886">
    <property type="term" value="C:plasma membrane"/>
    <property type="evidence" value="ECO:0007669"/>
    <property type="project" value="UniProtKB-SubCell"/>
</dbReference>
<gene>
    <name evidence="9" type="ORF">GRX01_13965</name>
</gene>
<dbReference type="AlphaFoldDB" id="A0A6B0T1A7"/>
<evidence type="ECO:0000256" key="3">
    <source>
        <dbReference type="ARBA" id="ARBA00022475"/>
    </source>
</evidence>
<evidence type="ECO:0000256" key="5">
    <source>
        <dbReference type="ARBA" id="ARBA00022989"/>
    </source>
</evidence>
<feature type="transmembrane region" description="Helical" evidence="7">
    <location>
        <begin position="197"/>
        <end position="223"/>
    </location>
</feature>
<keyword evidence="6 7" id="KW-0472">Membrane</keyword>
<dbReference type="CDD" id="cd06261">
    <property type="entry name" value="TM_PBP2"/>
    <property type="match status" value="1"/>
</dbReference>
<feature type="transmembrane region" description="Helical" evidence="7">
    <location>
        <begin position="103"/>
        <end position="119"/>
    </location>
</feature>
<protein>
    <submittedName>
        <fullName evidence="9">ABC transporter permease subunit</fullName>
    </submittedName>
</protein>
<dbReference type="GO" id="GO:0055085">
    <property type="term" value="P:transmembrane transport"/>
    <property type="evidence" value="ECO:0007669"/>
    <property type="project" value="InterPro"/>
</dbReference>
<evidence type="ECO:0000313" key="9">
    <source>
        <dbReference type="EMBL" id="MXR42441.1"/>
    </source>
</evidence>
<feature type="domain" description="ABC transmembrane type-1" evidence="8">
    <location>
        <begin position="199"/>
        <end position="383"/>
    </location>
</feature>
<sequence length="398" mass="43107">MSRAHDSSDDRFAVDPGDRGVADRLAVAPRTLALLVAWTVLAAAALWEAFVTPTGLVPFWGVTTGIIEYLYYASLAVVGWVLAPLARRPDLRRRYWRRLRRRPAALVSAAYLLLLWYAATFGERTLSLLGIESADDLRYGVPAAQPPAWTGVEMSPTIPYCQASLDGDVCPGTWHFPLGTTVDGHGMIHLIVEGARVAVQVSLVTAALVVPTAVFVGTVAAYYGGRIDAVLMRYVDLQRVVPAVFVVLLVQETFSRSLVTIVVVFGLFDWDGTARLVRSAAASRVDAGYVRAARDAGMSDAQIVRRHVVPNVSDTVVAAVANRMPTLVLVEAGIAYLGFTNPLARSWGSTIAIGFSQFPELWWTVAFAAIPLVCTVAAMSVLGDALRDVLDPRTEVRR</sequence>
<feature type="transmembrane region" description="Helical" evidence="7">
    <location>
        <begin position="32"/>
        <end position="51"/>
    </location>
</feature>
<dbReference type="PANTHER" id="PTHR43386:SF1">
    <property type="entry name" value="D,D-DIPEPTIDE TRANSPORT SYSTEM PERMEASE PROTEIN DDPC-RELATED"/>
    <property type="match status" value="1"/>
</dbReference>
<organism evidence="9 10">
    <name type="scientific">Halobaculum saliterrae</name>
    <dbReference type="NCBI Taxonomy" id="2073113"/>
    <lineage>
        <taxon>Archaea</taxon>
        <taxon>Methanobacteriati</taxon>
        <taxon>Methanobacteriota</taxon>
        <taxon>Stenosarchaea group</taxon>
        <taxon>Halobacteria</taxon>
        <taxon>Halobacteriales</taxon>
        <taxon>Haloferacaceae</taxon>
        <taxon>Halobaculum</taxon>
    </lineage>
</organism>
<comment type="subcellular location">
    <subcellularLocation>
        <location evidence="1 7">Cell membrane</location>
        <topology evidence="1 7">Multi-pass membrane protein</topology>
    </subcellularLocation>
</comment>
<dbReference type="Proteomes" id="UP000437065">
    <property type="component" value="Unassembled WGS sequence"/>
</dbReference>
<keyword evidence="2 7" id="KW-0813">Transport</keyword>
<feature type="transmembrane region" description="Helical" evidence="7">
    <location>
        <begin position="361"/>
        <end position="383"/>
    </location>
</feature>
<evidence type="ECO:0000256" key="1">
    <source>
        <dbReference type="ARBA" id="ARBA00004651"/>
    </source>
</evidence>
<evidence type="ECO:0000313" key="10">
    <source>
        <dbReference type="Proteomes" id="UP000437065"/>
    </source>
</evidence>
<comment type="caution">
    <text evidence="9">The sequence shown here is derived from an EMBL/GenBank/DDBJ whole genome shotgun (WGS) entry which is preliminary data.</text>
</comment>
<keyword evidence="5 7" id="KW-1133">Transmembrane helix</keyword>
<dbReference type="PANTHER" id="PTHR43386">
    <property type="entry name" value="OLIGOPEPTIDE TRANSPORT SYSTEM PERMEASE PROTEIN APPC"/>
    <property type="match status" value="1"/>
</dbReference>
<dbReference type="Gene3D" id="1.10.3720.10">
    <property type="entry name" value="MetI-like"/>
    <property type="match status" value="1"/>
</dbReference>
<evidence type="ECO:0000256" key="2">
    <source>
        <dbReference type="ARBA" id="ARBA00022448"/>
    </source>
</evidence>
<accession>A0A6B0T1A7</accession>
<evidence type="ECO:0000256" key="6">
    <source>
        <dbReference type="ARBA" id="ARBA00023136"/>
    </source>
</evidence>
<evidence type="ECO:0000256" key="4">
    <source>
        <dbReference type="ARBA" id="ARBA00022692"/>
    </source>
</evidence>
<comment type="similarity">
    <text evidence="7">Belongs to the binding-protein-dependent transport system permease family.</text>
</comment>
<keyword evidence="4 7" id="KW-0812">Transmembrane</keyword>
<feature type="transmembrane region" description="Helical" evidence="7">
    <location>
        <begin position="57"/>
        <end position="82"/>
    </location>
</feature>
<name>A0A6B0T1A7_9EURY</name>
<dbReference type="Pfam" id="PF00528">
    <property type="entry name" value="BPD_transp_1"/>
    <property type="match status" value="1"/>
</dbReference>
<feature type="transmembrane region" description="Helical" evidence="7">
    <location>
        <begin position="244"/>
        <end position="268"/>
    </location>
</feature>
<reference evidence="9 10" key="1">
    <citation type="submission" date="2019-12" db="EMBL/GenBank/DDBJ databases">
        <title>Isolation and characterization of three novel carbon monoxide-oxidizing members of Halobacteria from salione crusts and soils.</title>
        <authorList>
            <person name="Myers M.R."/>
            <person name="King G.M."/>
        </authorList>
    </citation>
    <scope>NUCLEOTIDE SEQUENCE [LARGE SCALE GENOMIC DNA]</scope>
    <source>
        <strain evidence="9 10">WSA2</strain>
    </source>
</reference>
<dbReference type="SUPFAM" id="SSF161098">
    <property type="entry name" value="MetI-like"/>
    <property type="match status" value="1"/>
</dbReference>
<dbReference type="InterPro" id="IPR000515">
    <property type="entry name" value="MetI-like"/>
</dbReference>
<evidence type="ECO:0000259" key="8">
    <source>
        <dbReference type="PROSITE" id="PS50928"/>
    </source>
</evidence>
<dbReference type="OrthoDB" id="312811at2157"/>
<dbReference type="PROSITE" id="PS50928">
    <property type="entry name" value="ABC_TM1"/>
    <property type="match status" value="1"/>
</dbReference>